<dbReference type="Pfam" id="PF01920">
    <property type="entry name" value="Prefoldin_2"/>
    <property type="match status" value="1"/>
</dbReference>
<comment type="caution">
    <text evidence="1">The sequence shown here is derived from an EMBL/GenBank/DDBJ whole genome shotgun (WGS) entry which is preliminary data.</text>
</comment>
<dbReference type="GO" id="GO:0051082">
    <property type="term" value="F:unfolded protein binding"/>
    <property type="evidence" value="ECO:0007669"/>
    <property type="project" value="InterPro"/>
</dbReference>
<dbReference type="RefSeq" id="WP_121169885.1">
    <property type="nucleotide sequence ID" value="NZ_RBIE01000001.1"/>
</dbReference>
<protein>
    <submittedName>
        <fullName evidence="1">Prefoldin subunit</fullName>
    </submittedName>
</protein>
<evidence type="ECO:0000313" key="1">
    <source>
        <dbReference type="EMBL" id="RKQ63643.1"/>
    </source>
</evidence>
<dbReference type="GO" id="GO:0006457">
    <property type="term" value="P:protein folding"/>
    <property type="evidence" value="ECO:0007669"/>
    <property type="project" value="InterPro"/>
</dbReference>
<proteinExistence type="predicted"/>
<dbReference type="InterPro" id="IPR002777">
    <property type="entry name" value="PFD_beta-like"/>
</dbReference>
<dbReference type="Proteomes" id="UP000280881">
    <property type="component" value="Unassembled WGS sequence"/>
</dbReference>
<organism evidence="1 2">
    <name type="scientific">Thermovibrio guaymasensis</name>
    <dbReference type="NCBI Taxonomy" id="240167"/>
    <lineage>
        <taxon>Bacteria</taxon>
        <taxon>Pseudomonadati</taxon>
        <taxon>Aquificota</taxon>
        <taxon>Aquificia</taxon>
        <taxon>Desulfurobacteriales</taxon>
        <taxon>Desulfurobacteriaceae</taxon>
        <taxon>Thermovibrio</taxon>
    </lineage>
</organism>
<dbReference type="InterPro" id="IPR009053">
    <property type="entry name" value="Prefoldin"/>
</dbReference>
<dbReference type="EMBL" id="RBIE01000001">
    <property type="protein sequence ID" value="RKQ63643.1"/>
    <property type="molecule type" value="Genomic_DNA"/>
</dbReference>
<accession>A0A420W8J8</accession>
<gene>
    <name evidence="1" type="ORF">C7457_0518</name>
</gene>
<sequence>MKERKSKEEVAEFLKNLPEGRKIYYRFGNLMVEVSKEEALKLLEREEEGEE</sequence>
<dbReference type="GO" id="GO:0016272">
    <property type="term" value="C:prefoldin complex"/>
    <property type="evidence" value="ECO:0007669"/>
    <property type="project" value="InterPro"/>
</dbReference>
<dbReference type="AlphaFoldDB" id="A0A420W8J8"/>
<reference evidence="1 2" key="1">
    <citation type="submission" date="2018-10" db="EMBL/GenBank/DDBJ databases">
        <title>Genomic Encyclopedia of Type Strains, Phase IV (KMG-IV): sequencing the most valuable type-strain genomes for metagenomic binning, comparative biology and taxonomic classification.</title>
        <authorList>
            <person name="Goeker M."/>
        </authorList>
    </citation>
    <scope>NUCLEOTIDE SEQUENCE [LARGE SCALE GENOMIC DNA]</scope>
    <source>
        <strain evidence="1 2">DSM 15521</strain>
    </source>
</reference>
<dbReference type="OrthoDB" id="15652at2"/>
<evidence type="ECO:0000313" key="2">
    <source>
        <dbReference type="Proteomes" id="UP000280881"/>
    </source>
</evidence>
<dbReference type="SUPFAM" id="SSF46579">
    <property type="entry name" value="Prefoldin"/>
    <property type="match status" value="1"/>
</dbReference>
<name>A0A420W8J8_9BACT</name>
<dbReference type="Gene3D" id="1.10.287.370">
    <property type="match status" value="1"/>
</dbReference>
<keyword evidence="2" id="KW-1185">Reference proteome</keyword>